<keyword evidence="4" id="KW-0539">Nucleus</keyword>
<sequence length="130" mass="15149">MYFTCFEFYAKLVVMNVPGPEELLYLPEGMDKVTCEEDKRVPHCSIFTFHLEDHTLGNLLRMQLLRYPKVKFAAYQIPHPLVNDCILRIQTDGTVTPKVALLQAFDDLRSITENLEKAFDEGHEIFLKRK</sequence>
<dbReference type="HAMAP" id="MF_00261">
    <property type="entry name" value="RNApol_arch_Rpo11"/>
    <property type="match status" value="1"/>
</dbReference>
<protein>
    <submittedName>
        <fullName evidence="7">DNA-directed RNA polymerase II subunit RPB11</fullName>
    </submittedName>
</protein>
<dbReference type="CDD" id="cd06926">
    <property type="entry name" value="RNAP_II_RPB11"/>
    <property type="match status" value="1"/>
</dbReference>
<dbReference type="InterPro" id="IPR008193">
    <property type="entry name" value="RNA_pol_Rpb11_13-16kDa_CS"/>
</dbReference>
<evidence type="ECO:0000313" key="8">
    <source>
        <dbReference type="Proteomes" id="UP001281761"/>
    </source>
</evidence>
<evidence type="ECO:0000256" key="5">
    <source>
        <dbReference type="ARBA" id="ARBA00025751"/>
    </source>
</evidence>
<comment type="subcellular location">
    <subcellularLocation>
        <location evidence="1">Nucleus</location>
    </subcellularLocation>
</comment>
<comment type="caution">
    <text evidence="7">The sequence shown here is derived from an EMBL/GenBank/DDBJ whole genome shotgun (WGS) entry which is preliminary data.</text>
</comment>
<organism evidence="7 8">
    <name type="scientific">Blattamonas nauphoetae</name>
    <dbReference type="NCBI Taxonomy" id="2049346"/>
    <lineage>
        <taxon>Eukaryota</taxon>
        <taxon>Metamonada</taxon>
        <taxon>Preaxostyla</taxon>
        <taxon>Oxymonadida</taxon>
        <taxon>Blattamonas</taxon>
    </lineage>
</organism>
<dbReference type="InterPro" id="IPR036603">
    <property type="entry name" value="RBP11-like"/>
</dbReference>
<dbReference type="PANTHER" id="PTHR13946:SF16">
    <property type="entry name" value="DNA-DIRECTED RNA POLYMERASE II SUBUNIT RPB11"/>
    <property type="match status" value="1"/>
</dbReference>
<dbReference type="EMBL" id="JARBJD010000011">
    <property type="protein sequence ID" value="KAK2962470.1"/>
    <property type="molecule type" value="Genomic_DNA"/>
</dbReference>
<feature type="domain" description="DNA-directed RNA polymerase RBP11-like dimerisation" evidence="6">
    <location>
        <begin position="45"/>
        <end position="117"/>
    </location>
</feature>
<reference evidence="7 8" key="1">
    <citation type="journal article" date="2022" name="bioRxiv">
        <title>Genomics of Preaxostyla Flagellates Illuminates Evolutionary Transitions and the Path Towards Mitochondrial Loss.</title>
        <authorList>
            <person name="Novak L.V.F."/>
            <person name="Treitli S.C."/>
            <person name="Pyrih J."/>
            <person name="Halakuc P."/>
            <person name="Pipaliya S.V."/>
            <person name="Vacek V."/>
            <person name="Brzon O."/>
            <person name="Soukal P."/>
            <person name="Eme L."/>
            <person name="Dacks J.B."/>
            <person name="Karnkowska A."/>
            <person name="Elias M."/>
            <person name="Hampl V."/>
        </authorList>
    </citation>
    <scope>NUCLEOTIDE SEQUENCE [LARGE SCALE GENOMIC DNA]</scope>
    <source>
        <strain evidence="7">NAU3</strain>
        <tissue evidence="7">Gut</tissue>
    </source>
</reference>
<dbReference type="Gene3D" id="3.30.1360.10">
    <property type="entry name" value="RNA polymerase, RBP11-like subunit"/>
    <property type="match status" value="1"/>
</dbReference>
<accession>A0ABQ9YFC7</accession>
<dbReference type="PROSITE" id="PS01154">
    <property type="entry name" value="RNA_POL_L_13KD"/>
    <property type="match status" value="1"/>
</dbReference>
<dbReference type="Pfam" id="PF13656">
    <property type="entry name" value="RNA_pol_L_2"/>
    <property type="match status" value="1"/>
</dbReference>
<evidence type="ECO:0000313" key="7">
    <source>
        <dbReference type="EMBL" id="KAK2962470.1"/>
    </source>
</evidence>
<comment type="similarity">
    <text evidence="5">Belongs to the archaeal Rpo11/eukaryotic RPB11/RPC19 RNA polymerase subunit family.</text>
</comment>
<dbReference type="Proteomes" id="UP001281761">
    <property type="component" value="Unassembled WGS sequence"/>
</dbReference>
<dbReference type="GO" id="GO:0000428">
    <property type="term" value="C:DNA-directed RNA polymerase complex"/>
    <property type="evidence" value="ECO:0007669"/>
    <property type="project" value="UniProtKB-KW"/>
</dbReference>
<evidence type="ECO:0000256" key="4">
    <source>
        <dbReference type="ARBA" id="ARBA00023242"/>
    </source>
</evidence>
<dbReference type="InterPro" id="IPR009025">
    <property type="entry name" value="RBP11-like_dimer"/>
</dbReference>
<dbReference type="PANTHER" id="PTHR13946">
    <property type="entry name" value="DNA-DIRECTED RNA POLYMERASE I,II,III"/>
    <property type="match status" value="1"/>
</dbReference>
<dbReference type="SUPFAM" id="SSF55257">
    <property type="entry name" value="RBP11-like subunits of RNA polymerase"/>
    <property type="match status" value="1"/>
</dbReference>
<keyword evidence="3" id="KW-0804">Transcription</keyword>
<gene>
    <name evidence="7" type="ORF">BLNAU_2713</name>
</gene>
<evidence type="ECO:0000256" key="1">
    <source>
        <dbReference type="ARBA" id="ARBA00004123"/>
    </source>
</evidence>
<proteinExistence type="inferred from homology"/>
<keyword evidence="8" id="KW-1185">Reference proteome</keyword>
<evidence type="ECO:0000256" key="2">
    <source>
        <dbReference type="ARBA" id="ARBA00022478"/>
    </source>
</evidence>
<name>A0ABQ9YFC7_9EUKA</name>
<keyword evidence="2 7" id="KW-0240">DNA-directed RNA polymerase</keyword>
<dbReference type="InterPro" id="IPR037685">
    <property type="entry name" value="RBP11"/>
</dbReference>
<evidence type="ECO:0000256" key="3">
    <source>
        <dbReference type="ARBA" id="ARBA00023163"/>
    </source>
</evidence>
<evidence type="ECO:0000259" key="6">
    <source>
        <dbReference type="Pfam" id="PF13656"/>
    </source>
</evidence>
<dbReference type="InterPro" id="IPR022905">
    <property type="entry name" value="Rpo11-like"/>
</dbReference>